<evidence type="ECO:0000256" key="1">
    <source>
        <dbReference type="SAM" id="MobiDB-lite"/>
    </source>
</evidence>
<dbReference type="PANTHER" id="PTHR35563:SF2">
    <property type="entry name" value="BARREL METAL-DEPENDENT HYDROLASE, PUTATIVE (AFU_ORTHOLOGUE AFUA_1G16240)-RELATED"/>
    <property type="match status" value="1"/>
</dbReference>
<feature type="region of interest" description="Disordered" evidence="1">
    <location>
        <begin position="1"/>
        <end position="45"/>
    </location>
</feature>
<dbReference type="PANTHER" id="PTHR35563">
    <property type="entry name" value="BARREL METAL-DEPENDENT HYDROLASE, PUTATIVE (AFU_ORTHOLOGUE AFUA_1G16240)-RELATED"/>
    <property type="match status" value="1"/>
</dbReference>
<dbReference type="Pfam" id="PF04909">
    <property type="entry name" value="Amidohydro_2"/>
    <property type="match status" value="1"/>
</dbReference>
<feature type="compositionally biased region" description="Polar residues" evidence="1">
    <location>
        <begin position="7"/>
        <end position="19"/>
    </location>
</feature>
<dbReference type="InterPro" id="IPR052358">
    <property type="entry name" value="Aro_Compnd_Degr_Hydrolases"/>
</dbReference>
<dbReference type="Proteomes" id="UP000216913">
    <property type="component" value="Unassembled WGS sequence"/>
</dbReference>
<organism evidence="3 4">
    <name type="scientific">Bordetella genomosp. 5</name>
    <dbReference type="NCBI Taxonomy" id="1395608"/>
    <lineage>
        <taxon>Bacteria</taxon>
        <taxon>Pseudomonadati</taxon>
        <taxon>Pseudomonadota</taxon>
        <taxon>Betaproteobacteria</taxon>
        <taxon>Burkholderiales</taxon>
        <taxon>Alcaligenaceae</taxon>
        <taxon>Bordetella</taxon>
    </lineage>
</organism>
<dbReference type="AlphaFoldDB" id="A0A261TWV6"/>
<dbReference type="InterPro" id="IPR006680">
    <property type="entry name" value="Amidohydro-rel"/>
</dbReference>
<dbReference type="Gene3D" id="3.20.20.140">
    <property type="entry name" value="Metal-dependent hydrolases"/>
    <property type="match status" value="1"/>
</dbReference>
<dbReference type="InterPro" id="IPR032466">
    <property type="entry name" value="Metal_Hydrolase"/>
</dbReference>
<evidence type="ECO:0000313" key="4">
    <source>
        <dbReference type="Proteomes" id="UP000216913"/>
    </source>
</evidence>
<sequence>MNDTKDQGQTAAHTNTSHSAEPPPIAGPLEHPRRPGWRPPPGACDSHAHLFGPIDRFPYTEGRGYTPPEAPLERYLSLLDHLGLDRGVIVQGNSHGYDNRVVIDAVEREPRRLRGVCITDTRVGPAELKRWDAAGIRGLRFHLFAKSNQPTYLRGVGWDVLQTFLPTMRDLGWVVQLWIDWRLLPDIVDEVAALGRQAPVVVDHVLSLPASRGASDPAFQALLRLVGEGLVYAKLSAQNRQSDDRDRYDDVRPMHEQLVASNPERLLWGSDWPHTSSPADLMPDDGALVDLLEQWVPCAATRETILVHTPQRLFWHR</sequence>
<evidence type="ECO:0000313" key="3">
    <source>
        <dbReference type="EMBL" id="OZI53642.1"/>
    </source>
</evidence>
<reference evidence="3 4" key="1">
    <citation type="submission" date="2017-05" db="EMBL/GenBank/DDBJ databases">
        <title>Complete and WGS of Bordetella genogroups.</title>
        <authorList>
            <person name="Spilker T."/>
            <person name="LiPuma J."/>
        </authorList>
    </citation>
    <scope>NUCLEOTIDE SEQUENCE [LARGE SCALE GENOMIC DNA]</scope>
    <source>
        <strain evidence="3 4">AU10456</strain>
    </source>
</reference>
<evidence type="ECO:0000259" key="2">
    <source>
        <dbReference type="Pfam" id="PF04909"/>
    </source>
</evidence>
<dbReference type="EMBL" id="NEVP01000004">
    <property type="protein sequence ID" value="OZI53642.1"/>
    <property type="molecule type" value="Genomic_DNA"/>
</dbReference>
<feature type="domain" description="Amidohydrolase-related" evidence="2">
    <location>
        <begin position="44"/>
        <end position="314"/>
    </location>
</feature>
<comment type="caution">
    <text evidence="3">The sequence shown here is derived from an EMBL/GenBank/DDBJ whole genome shotgun (WGS) entry which is preliminary data.</text>
</comment>
<dbReference type="OrthoDB" id="9787654at2"/>
<proteinExistence type="predicted"/>
<accession>A0A261TWV6</accession>
<protein>
    <recommendedName>
        <fullName evidence="2">Amidohydrolase-related domain-containing protein</fullName>
    </recommendedName>
</protein>
<keyword evidence="4" id="KW-1185">Reference proteome</keyword>
<name>A0A261TWV6_9BORD</name>
<dbReference type="RefSeq" id="WP_094799147.1">
    <property type="nucleotide sequence ID" value="NZ_NEVP01000004.1"/>
</dbReference>
<gene>
    <name evidence="3" type="ORF">CAL25_06620</name>
</gene>
<dbReference type="SUPFAM" id="SSF51556">
    <property type="entry name" value="Metallo-dependent hydrolases"/>
    <property type="match status" value="1"/>
</dbReference>
<dbReference type="GO" id="GO:0016787">
    <property type="term" value="F:hydrolase activity"/>
    <property type="evidence" value="ECO:0007669"/>
    <property type="project" value="InterPro"/>
</dbReference>